<dbReference type="Proteomes" id="UP000297762">
    <property type="component" value="Unassembled WGS sequence"/>
</dbReference>
<reference evidence="1" key="1">
    <citation type="journal article" date="2019" name="PLoS Negl. Trop. Dis.">
        <title>Revisiting the worldwide diversity of Leptospira species in the environment.</title>
        <authorList>
            <person name="Vincent A.T."/>
            <person name="Schiettekatte O."/>
            <person name="Bourhy P."/>
            <person name="Veyrier F.J."/>
            <person name="Picardeau M."/>
        </authorList>
    </citation>
    <scope>NUCLEOTIDE SEQUENCE [LARGE SCALE GENOMIC DNA]</scope>
    <source>
        <strain evidence="1">201702455</strain>
    </source>
</reference>
<gene>
    <name evidence="1" type="ORF">EHQ64_07700</name>
</gene>
<sequence length="153" mass="16973">MVLKMNKSLVPLSLVLVLFVGISTSACSKKKKVSAAVETIWKTDLDGVPNSNGFAWVSKFCEKVRECADPDMKNLDPDSAAILEKRLRKDFCLEKFKETKVYTLASQEPKVTLDRTVSCLKKATEADCSLIKNGVSELSGDCKWLHALQNSKE</sequence>
<dbReference type="AlphaFoldDB" id="A0A4R9K9W6"/>
<name>A0A4R9K9W6_9LEPT</name>
<organism evidence="1 2">
    <name type="scientific">Leptospira sarikeiensis</name>
    <dbReference type="NCBI Taxonomy" id="2484943"/>
    <lineage>
        <taxon>Bacteria</taxon>
        <taxon>Pseudomonadati</taxon>
        <taxon>Spirochaetota</taxon>
        <taxon>Spirochaetia</taxon>
        <taxon>Leptospirales</taxon>
        <taxon>Leptospiraceae</taxon>
        <taxon>Leptospira</taxon>
    </lineage>
</organism>
<evidence type="ECO:0008006" key="3">
    <source>
        <dbReference type="Google" id="ProtNLM"/>
    </source>
</evidence>
<dbReference type="EMBL" id="RQGF01000015">
    <property type="protein sequence ID" value="TGL62785.1"/>
    <property type="molecule type" value="Genomic_DNA"/>
</dbReference>
<protein>
    <recommendedName>
        <fullName evidence="3">Lipoprotein</fullName>
    </recommendedName>
</protein>
<dbReference type="OrthoDB" id="340808at2"/>
<comment type="caution">
    <text evidence="1">The sequence shown here is derived from an EMBL/GenBank/DDBJ whole genome shotgun (WGS) entry which is preliminary data.</text>
</comment>
<evidence type="ECO:0000313" key="2">
    <source>
        <dbReference type="Proteomes" id="UP000297762"/>
    </source>
</evidence>
<dbReference type="NCBIfam" id="NF047485">
    <property type="entry name" value="LA_2478_plus"/>
    <property type="match status" value="1"/>
</dbReference>
<proteinExistence type="predicted"/>
<keyword evidence="2" id="KW-1185">Reference proteome</keyword>
<dbReference type="PROSITE" id="PS51257">
    <property type="entry name" value="PROKAR_LIPOPROTEIN"/>
    <property type="match status" value="1"/>
</dbReference>
<accession>A0A4R9K9W6</accession>
<evidence type="ECO:0000313" key="1">
    <source>
        <dbReference type="EMBL" id="TGL62785.1"/>
    </source>
</evidence>